<proteinExistence type="predicted"/>
<protein>
    <submittedName>
        <fullName evidence="4">Tetratricopeptide repeat protein</fullName>
    </submittedName>
</protein>
<dbReference type="SMART" id="SM00028">
    <property type="entry name" value="TPR"/>
    <property type="match status" value="6"/>
</dbReference>
<name>A0ABR8XRT8_9BACL</name>
<dbReference type="SUPFAM" id="SSF48452">
    <property type="entry name" value="TPR-like"/>
    <property type="match status" value="1"/>
</dbReference>
<dbReference type="Gene3D" id="1.25.40.10">
    <property type="entry name" value="Tetratricopeptide repeat domain"/>
    <property type="match status" value="2"/>
</dbReference>
<dbReference type="Pfam" id="PF13181">
    <property type="entry name" value="TPR_8"/>
    <property type="match status" value="1"/>
</dbReference>
<dbReference type="PANTHER" id="PTHR45586:SF1">
    <property type="entry name" value="LIPOPOLYSACCHARIDE ASSEMBLY PROTEIN B"/>
    <property type="match status" value="1"/>
</dbReference>
<feature type="repeat" description="TPR" evidence="3">
    <location>
        <begin position="268"/>
        <end position="301"/>
    </location>
</feature>
<dbReference type="InterPro" id="IPR011990">
    <property type="entry name" value="TPR-like_helical_dom_sf"/>
</dbReference>
<keyword evidence="5" id="KW-1185">Reference proteome</keyword>
<accession>A0ABR8XRT8</accession>
<organism evidence="4 5">
    <name type="scientific">Solibacillus merdavium</name>
    <dbReference type="NCBI Taxonomy" id="2762218"/>
    <lineage>
        <taxon>Bacteria</taxon>
        <taxon>Bacillati</taxon>
        <taxon>Bacillota</taxon>
        <taxon>Bacilli</taxon>
        <taxon>Bacillales</taxon>
        <taxon>Caryophanaceae</taxon>
        <taxon>Solibacillus</taxon>
    </lineage>
</organism>
<dbReference type="PROSITE" id="PS50005">
    <property type="entry name" value="TPR"/>
    <property type="match status" value="1"/>
</dbReference>
<reference evidence="4 5" key="1">
    <citation type="submission" date="2020-08" db="EMBL/GenBank/DDBJ databases">
        <title>A Genomic Blueprint of the Chicken Gut Microbiome.</title>
        <authorList>
            <person name="Gilroy R."/>
            <person name="Ravi A."/>
            <person name="Getino M."/>
            <person name="Pursley I."/>
            <person name="Horton D.L."/>
            <person name="Alikhan N.-F."/>
            <person name="Baker D."/>
            <person name="Gharbi K."/>
            <person name="Hall N."/>
            <person name="Watson M."/>
            <person name="Adriaenssens E.M."/>
            <person name="Foster-Nyarko E."/>
            <person name="Jarju S."/>
            <person name="Secka A."/>
            <person name="Antonio M."/>
            <person name="Oren A."/>
            <person name="Chaudhuri R."/>
            <person name="La Ragione R.M."/>
            <person name="Hildebrand F."/>
            <person name="Pallen M.J."/>
        </authorList>
    </citation>
    <scope>NUCLEOTIDE SEQUENCE [LARGE SCALE GENOMIC DNA]</scope>
    <source>
        <strain evidence="4 5">Sa1YVA6</strain>
    </source>
</reference>
<dbReference type="EMBL" id="JACSPW010000020">
    <property type="protein sequence ID" value="MBD8034668.1"/>
    <property type="molecule type" value="Genomic_DNA"/>
</dbReference>
<gene>
    <name evidence="4" type="ORF">H9632_16495</name>
</gene>
<dbReference type="Pfam" id="PF13432">
    <property type="entry name" value="TPR_16"/>
    <property type="match status" value="1"/>
</dbReference>
<keyword evidence="1" id="KW-0677">Repeat</keyword>
<dbReference type="Proteomes" id="UP000600565">
    <property type="component" value="Unassembled WGS sequence"/>
</dbReference>
<comment type="caution">
    <text evidence="4">The sequence shown here is derived from an EMBL/GenBank/DDBJ whole genome shotgun (WGS) entry which is preliminary data.</text>
</comment>
<evidence type="ECO:0000313" key="5">
    <source>
        <dbReference type="Proteomes" id="UP000600565"/>
    </source>
</evidence>
<evidence type="ECO:0000313" key="4">
    <source>
        <dbReference type="EMBL" id="MBD8034668.1"/>
    </source>
</evidence>
<evidence type="ECO:0000256" key="2">
    <source>
        <dbReference type="ARBA" id="ARBA00022803"/>
    </source>
</evidence>
<sequence length="414" mass="48291">MEQLLQAIQEGNLEQVNTLLESFLMEAEPAAQYEVAEALMHYGFLNEADKVFEHLQFLFPEEAQISIDRASVLIEMGEEDNALDLLMGIADDAPEYPQALLVLADYYQMQGLFEVAEQRINEALQILPHEPLLQFAKAELLFETGRFSEAVRIYEELYTIDKKFAGIILAQRLAEVYRAGAGYERALDYYMEALEEEVTADLLFGSAYAAFQTEKYELAIKQLEDLKELDPDYFSAYLLLAESYAMLEDNDRALKAIKEGLKRDEYDKSLYLFAGKMAIKNSKIQEATEYLHEAIALDPEYMEAILILMSVYSTEQRFEEIISLYEQLQQNEFEWVALYPFVANAYNEEEQFEKAYEIYKEAYNEFKDDVEFLEKYYLFLVEDGKREEAKKVVERLVQLQPSEQQWTDLLERFE</sequence>
<dbReference type="Pfam" id="PF25058">
    <property type="entry name" value="ARM_TT21"/>
    <property type="match status" value="1"/>
</dbReference>
<keyword evidence="2 3" id="KW-0802">TPR repeat</keyword>
<evidence type="ECO:0000256" key="3">
    <source>
        <dbReference type="PROSITE-ProRule" id="PRU00339"/>
    </source>
</evidence>
<dbReference type="RefSeq" id="WP_191705163.1">
    <property type="nucleotide sequence ID" value="NZ_JACSPW010000020.1"/>
</dbReference>
<dbReference type="PANTHER" id="PTHR45586">
    <property type="entry name" value="TPR REPEAT-CONTAINING PROTEIN PA4667"/>
    <property type="match status" value="1"/>
</dbReference>
<evidence type="ECO:0000256" key="1">
    <source>
        <dbReference type="ARBA" id="ARBA00022737"/>
    </source>
</evidence>
<dbReference type="InterPro" id="IPR019734">
    <property type="entry name" value="TPR_rpt"/>
</dbReference>
<dbReference type="InterPro" id="IPR051012">
    <property type="entry name" value="CellSynth/LPSAsmb/PSIAsmb"/>
</dbReference>